<dbReference type="OrthoDB" id="4159154at2759"/>
<evidence type="ECO:0000313" key="3">
    <source>
        <dbReference type="Proteomes" id="UP000177622"/>
    </source>
</evidence>
<keyword evidence="3" id="KW-1185">Reference proteome</keyword>
<evidence type="ECO:0000256" key="1">
    <source>
        <dbReference type="SAM" id="Phobius"/>
    </source>
</evidence>
<organism evidence="2 3">
    <name type="scientific">Penicillium arizonense</name>
    <dbReference type="NCBI Taxonomy" id="1835702"/>
    <lineage>
        <taxon>Eukaryota</taxon>
        <taxon>Fungi</taxon>
        <taxon>Dikarya</taxon>
        <taxon>Ascomycota</taxon>
        <taxon>Pezizomycotina</taxon>
        <taxon>Eurotiomycetes</taxon>
        <taxon>Eurotiomycetidae</taxon>
        <taxon>Eurotiales</taxon>
        <taxon>Aspergillaceae</taxon>
        <taxon>Penicillium</taxon>
    </lineage>
</organism>
<proteinExistence type="predicted"/>
<dbReference type="GeneID" id="34581936"/>
<feature type="transmembrane region" description="Helical" evidence="1">
    <location>
        <begin position="71"/>
        <end position="99"/>
    </location>
</feature>
<dbReference type="Proteomes" id="UP000177622">
    <property type="component" value="Unassembled WGS sequence"/>
</dbReference>
<sequence>MFRSLTPTRRLMSIFYVTAIGTLGLSICFWANEIQRGHSGSLLLTAPAQVYPLYPSLLANHHDAPPSTVEFFSLILGTFCIGAASAMASIISSEFVYLINNDGNPYGISASHNDYLSKLSWAATSIQLMVVIETTILILRHKIGYLMREETHSSLPGHQP</sequence>
<keyword evidence="1" id="KW-1133">Transmembrane helix</keyword>
<name>A0A1F5L2N6_PENAI</name>
<protein>
    <submittedName>
        <fullName evidence="2">Uncharacterized protein</fullName>
    </submittedName>
</protein>
<comment type="caution">
    <text evidence="2">The sequence shown here is derived from an EMBL/GenBank/DDBJ whole genome shotgun (WGS) entry which is preliminary data.</text>
</comment>
<dbReference type="EMBL" id="LXJU01000043">
    <property type="protein sequence ID" value="OGE47462.1"/>
    <property type="molecule type" value="Genomic_DNA"/>
</dbReference>
<keyword evidence="1" id="KW-0472">Membrane</keyword>
<reference evidence="2 3" key="1">
    <citation type="journal article" date="2016" name="Sci. Rep.">
        <title>Penicillium arizonense, a new, genome sequenced fungal species, reveals a high chemical diversity in secreted metabolites.</title>
        <authorList>
            <person name="Grijseels S."/>
            <person name="Nielsen J.C."/>
            <person name="Randelovic M."/>
            <person name="Nielsen J."/>
            <person name="Nielsen K.F."/>
            <person name="Workman M."/>
            <person name="Frisvad J.C."/>
        </authorList>
    </citation>
    <scope>NUCLEOTIDE SEQUENCE [LARGE SCALE GENOMIC DNA]</scope>
    <source>
        <strain evidence="2 3">CBS 141311</strain>
    </source>
</reference>
<accession>A0A1F5L2N6</accession>
<keyword evidence="1" id="KW-0812">Transmembrane</keyword>
<evidence type="ECO:0000313" key="2">
    <source>
        <dbReference type="EMBL" id="OGE47462.1"/>
    </source>
</evidence>
<feature type="transmembrane region" description="Helical" evidence="1">
    <location>
        <begin position="12"/>
        <end position="32"/>
    </location>
</feature>
<gene>
    <name evidence="2" type="ORF">PENARI_c043G05577</name>
</gene>
<dbReference type="RefSeq" id="XP_022482921.1">
    <property type="nucleotide sequence ID" value="XM_022637202.1"/>
</dbReference>
<dbReference type="AlphaFoldDB" id="A0A1F5L2N6"/>